<evidence type="ECO:0000256" key="1">
    <source>
        <dbReference type="ARBA" id="ARBA00022448"/>
    </source>
</evidence>
<dbReference type="PROSITE" id="PS51196">
    <property type="entry name" value="SECA_MOTOR_DEAD"/>
    <property type="match status" value="1"/>
</dbReference>
<dbReference type="OrthoDB" id="10038397at2759"/>
<evidence type="ECO:0000256" key="6">
    <source>
        <dbReference type="ARBA" id="ARBA00022967"/>
    </source>
</evidence>
<dbReference type="EMBL" id="JAIZAY010000005">
    <property type="protein sequence ID" value="KAJ8041791.1"/>
    <property type="molecule type" value="Genomic_DNA"/>
</dbReference>
<keyword evidence="8" id="KW-0472">Membrane</keyword>
<gene>
    <name evidence="13" type="ORF">HOLleu_12698</name>
</gene>
<dbReference type="InterPro" id="IPR001650">
    <property type="entry name" value="Helicase_C-like"/>
</dbReference>
<dbReference type="Proteomes" id="UP001152320">
    <property type="component" value="Chromosome 5"/>
</dbReference>
<evidence type="ECO:0000259" key="12">
    <source>
        <dbReference type="PROSITE" id="PS51196"/>
    </source>
</evidence>
<keyword evidence="5" id="KW-0653">Protein transport</keyword>
<dbReference type="PANTHER" id="PTHR30612:SF0">
    <property type="entry name" value="CHLOROPLAST PROTEIN-TRANSPORTING ATPASE"/>
    <property type="match status" value="1"/>
</dbReference>
<evidence type="ECO:0000259" key="11">
    <source>
        <dbReference type="PROSITE" id="PS51194"/>
    </source>
</evidence>
<keyword evidence="2" id="KW-0963">Cytoplasm</keyword>
<keyword evidence="3" id="KW-0547">Nucleotide-binding</keyword>
<dbReference type="SUPFAM" id="SSF48452">
    <property type="entry name" value="TPR-like"/>
    <property type="match status" value="1"/>
</dbReference>
<dbReference type="Gene3D" id="3.40.50.300">
    <property type="entry name" value="P-loop containing nucleotide triphosphate hydrolases"/>
    <property type="match status" value="3"/>
</dbReference>
<dbReference type="GO" id="GO:0006886">
    <property type="term" value="P:intracellular protein transport"/>
    <property type="evidence" value="ECO:0007669"/>
    <property type="project" value="InterPro"/>
</dbReference>
<evidence type="ECO:0000256" key="3">
    <source>
        <dbReference type="ARBA" id="ARBA00022741"/>
    </source>
</evidence>
<keyword evidence="4" id="KW-0067">ATP-binding</keyword>
<dbReference type="InterPro" id="IPR011115">
    <property type="entry name" value="SecA_DEAD"/>
</dbReference>
<accession>A0A9Q1HE34</accession>
<dbReference type="GO" id="GO:0006605">
    <property type="term" value="P:protein targeting"/>
    <property type="evidence" value="ECO:0007669"/>
    <property type="project" value="InterPro"/>
</dbReference>
<evidence type="ECO:0000313" key="14">
    <source>
        <dbReference type="Proteomes" id="UP001152320"/>
    </source>
</evidence>
<dbReference type="InterPro" id="IPR014001">
    <property type="entry name" value="Helicase_ATP-bd"/>
</dbReference>
<evidence type="ECO:0000256" key="8">
    <source>
        <dbReference type="ARBA" id="ARBA00023136"/>
    </source>
</evidence>
<evidence type="ECO:0000256" key="7">
    <source>
        <dbReference type="ARBA" id="ARBA00023010"/>
    </source>
</evidence>
<dbReference type="SUPFAM" id="SSF52540">
    <property type="entry name" value="P-loop containing nucleoside triphosphate hydrolases"/>
    <property type="match status" value="2"/>
</dbReference>
<dbReference type="Pfam" id="PF21090">
    <property type="entry name" value="P-loop_SecA"/>
    <property type="match status" value="1"/>
</dbReference>
<comment type="caution">
    <text evidence="13">The sequence shown here is derived from an EMBL/GenBank/DDBJ whole genome shotgun (WGS) entry which is preliminary data.</text>
</comment>
<sequence length="2356" mass="266995">MGNKPPMKCRECNYSIPDCSSDPGGRRWIDGRIVHASYGGGRLYLVGEQYLLCRSCFHRPKREREARERRERERREQQRQKEEAERRKRQEEARKRREQQEKEEAERKRREQNQLEGERKSKALLTGYQNSNINKEISSSYHENSVVVKYYTGLQDGIASYSAHDILPIDSELFYYLLCNGRKISCENDMFKLSGDENSRSELLLRFFSNTAFTNDGAESMFNIQFITPERIAWVGLDKDEMNLLPVSSPYEAITVTVVPDSQESVNMVCKTSSKMINIGSNSALALVNSPHVASFRLKIATDSMCSSMINTPVGPTDGISQDYPDVVQILTSLPYGSRIEDIPQDLKKFVACVSDLLVSSWEVCPPPQDYLDWLLSVLLDLYIRVEVGERELVDGVSQTLADIIANIIDANLEQKQHISILAAMCRLCSPSTNLRPSSSFDSKDQKVFDDKDDQIQRYLLKFLDDIINASQGVESVWLSKCVKVYVKEIFGNSVETRAVFENFFDNLFHSQLWPAVDIWSFAKMIKRKLPDDNDTLLLSLSVVLSYQIRDHERVLEIFKTYNGDKVLEELHKIVKQEKDKDVDEVLQEIVRSGELQTEICDRLRSIILSVSDMLGKFGYPLKKCTPIESWGDLKTKVENTPIKDCGGGMSMSPYDQDLTKTLVIMACSVNKFKGYWPRVTQLTSWILLAISTDKGRLLEISTGEGKSCVVAMFAAMLANQGKHVDIITSSSVLADRDAVEWRDFYTFFNVTVGSNINVKDDDDRRRCYNHQIVFGTVASFAADILRQDFQQQQIRGQRSYDSVIVDEVDFMLLDRGVQFTYLSQQVAGMRHLDPVLAMIWNLVSPFTAVELETGTTLFKGYLQPFYRAIFDFVDEITLEEVNFSGSLQEFLFLTLQQAESRGILKDGFTDKAMNVDSSDVKELETILRNVTKEEIGKFLNLVGELLGVNFIPYLSTDGISMKKMNNEDGSSHEFEIPIYVVGEGMCCNLLDNFDEIAEAIEDNVLSHVSYGETKDEEESTLLPLPQNLEPLITSRLMAWIANAFEATRMTEGRQYLVQDGNILPIDFRSTGMVELNKKWGDGLQQFLEMKHHLILSQMSLITNFMSNIAFFQKYKTNIFGVSGTLGSETDKKFLQKTYYTSLCSIPTHRTKKLFEVEGMLVESKQAWYEEVCQKLNFELKPKWGTRGRAALVICEDINIANEVSGKIRANVTSKVTLYTRNETQEARALDRTFDVGEVIVATNLAGRGTDIKLSDEVNVNGGMFVLLTFLPLNERVERQALGRTARKGKPGSAQMIILKDRLNPVLLQEPSDLQTITLARNKVEKIRMGYINQEVSEVLLKESLFSQYCNFLGEVRAEIVDKEEEVVTVEALNEKWGVWLKTQTESISKLRRDELRQQLEKDLQVAKEQCLRKKSPSRNIYHIIKFGNELVFDGKYKTAKKQFTDAIEMNPTWSSIAYYNRAYCVIRLKEEDYLQKAIDDLNCCVKQLENYSTEMYVVLSLLDNAKGSIRPIDETSRRYTDHVDIRENILKFYRENIGNAIGKLQEIKDQGRDALAKPTTVFSLVPDADHDTQQELYEFWQIGLLQVFSVEKKPRFCWEGLIVALIGALQIFAGACLTVVSCGTLTTIGTGLIGEGVSDVVEGISSTIQGGNFDWKAWGIGKAISVAASLIGAGVKKFFKKGVNMIRKISSKIDNFFGETKAILNMSPSVTKGPFETVSKKIVQEFTIQTVMFGIESAEQALLSNIMAKFKESLSKTIKSGVAKMVDRADMGSFIERIVLHVVKDPEYVTKSTQSNIVYILQDIFQTEVLLPYSRNSELRHYIYSALSSVRNELKDLGNDSEFGKIIFHAIDIAIDSAEIGKAVVTITDLIKTFDEKMMDSLLKYCQDENIPSREGNVNVKMLETVVTEIKKDLADLITEEVTDFIVGMLEQTVSRTLVRRVKGKVNKHVSAYLSDSLGVKDTSEQLQAEAKARNIAYVPHTKQADASPMSKSHEYFPVRQYARKVENSDKPGTLLDARVLSESLGVKIKIMEEGKDGKLITKIETGGKTAHEQISILYRKPIGKYPEGHYDVIIAGKIVEVNSQKKNCLFHAIAKSRNPSASDEELNRMSVKYREETANELQRNYLKWNAFLKRQTITMKLHGGYEALAIGAGKDNVGEYRLLKKSNSSLNTVEHDHQPPCKCIWDAGQDKNASTLGKAMFKAAYEGSKNVTNLSESARAPHGVAVRIPKQDHRNYLQTKYKDIRGLITTAITEGNEVEVFKYIFVTSQTADVVSGSKKYSSEELSNRKEENREVVRQWINKLQIKEYRFDPNNINVINAWIDDGKFCDPNDDHFQIVSKILFARESKKAQSFS</sequence>
<feature type="region of interest" description="Disordered" evidence="9">
    <location>
        <begin position="63"/>
        <end position="123"/>
    </location>
</feature>
<protein>
    <submittedName>
        <fullName evidence="13">Protein translocase subunit SecA</fullName>
    </submittedName>
</protein>
<dbReference type="InterPro" id="IPR036670">
    <property type="entry name" value="SecA_X-link_sf"/>
</dbReference>
<feature type="domain" description="Helicase ATP-binding" evidence="10">
    <location>
        <begin position="688"/>
        <end position="824"/>
    </location>
</feature>
<dbReference type="GO" id="GO:0016020">
    <property type="term" value="C:membrane"/>
    <property type="evidence" value="ECO:0007669"/>
    <property type="project" value="InterPro"/>
</dbReference>
<dbReference type="InterPro" id="IPR044722">
    <property type="entry name" value="SecA_SF2_C"/>
</dbReference>
<keyword evidence="6" id="KW-1278">Translocase</keyword>
<dbReference type="GO" id="GO:0017038">
    <property type="term" value="P:protein import"/>
    <property type="evidence" value="ECO:0007669"/>
    <property type="project" value="InterPro"/>
</dbReference>
<dbReference type="InterPro" id="IPR027417">
    <property type="entry name" value="P-loop_NTPase"/>
</dbReference>
<feature type="domain" description="SecA family profile" evidence="12">
    <location>
        <begin position="568"/>
        <end position="1328"/>
    </location>
</feature>
<dbReference type="PROSITE" id="PS51192">
    <property type="entry name" value="HELICASE_ATP_BIND_1"/>
    <property type="match status" value="1"/>
</dbReference>
<dbReference type="InterPro" id="IPR000185">
    <property type="entry name" value="SecA"/>
</dbReference>
<feature type="domain" description="Helicase C-terminal" evidence="11">
    <location>
        <begin position="1164"/>
        <end position="1344"/>
    </location>
</feature>
<keyword evidence="7" id="KW-0811">Translocation</keyword>
<dbReference type="GO" id="GO:0005524">
    <property type="term" value="F:ATP binding"/>
    <property type="evidence" value="ECO:0007669"/>
    <property type="project" value="UniProtKB-KW"/>
</dbReference>
<name>A0A9Q1HE34_HOLLE</name>
<dbReference type="PANTHER" id="PTHR30612">
    <property type="entry name" value="SECA INNER MEMBRANE COMPONENT OF SEC PROTEIN SECRETION SYSTEM"/>
    <property type="match status" value="1"/>
</dbReference>
<organism evidence="13 14">
    <name type="scientific">Holothuria leucospilota</name>
    <name type="common">Black long sea cucumber</name>
    <name type="synonym">Mertensiothuria leucospilota</name>
    <dbReference type="NCBI Taxonomy" id="206669"/>
    <lineage>
        <taxon>Eukaryota</taxon>
        <taxon>Metazoa</taxon>
        <taxon>Echinodermata</taxon>
        <taxon>Eleutherozoa</taxon>
        <taxon>Echinozoa</taxon>
        <taxon>Holothuroidea</taxon>
        <taxon>Aspidochirotacea</taxon>
        <taxon>Aspidochirotida</taxon>
        <taxon>Holothuriidae</taxon>
        <taxon>Holothuria</taxon>
    </lineage>
</organism>
<feature type="compositionally biased region" description="Basic and acidic residues" evidence="9">
    <location>
        <begin position="63"/>
        <end position="121"/>
    </location>
</feature>
<dbReference type="SUPFAM" id="SSF81767">
    <property type="entry name" value="Pre-protein crosslinking domain of SecA"/>
    <property type="match status" value="1"/>
</dbReference>
<evidence type="ECO:0000313" key="13">
    <source>
        <dbReference type="EMBL" id="KAJ8041791.1"/>
    </source>
</evidence>
<evidence type="ECO:0000256" key="5">
    <source>
        <dbReference type="ARBA" id="ARBA00022927"/>
    </source>
</evidence>
<evidence type="ECO:0000256" key="2">
    <source>
        <dbReference type="ARBA" id="ARBA00022490"/>
    </source>
</evidence>
<dbReference type="InterPro" id="IPR011990">
    <property type="entry name" value="TPR-like_helical_dom_sf"/>
</dbReference>
<dbReference type="Gene3D" id="1.25.40.10">
    <property type="entry name" value="Tetratricopeptide repeat domain"/>
    <property type="match status" value="1"/>
</dbReference>
<evidence type="ECO:0000256" key="9">
    <source>
        <dbReference type="SAM" id="MobiDB-lite"/>
    </source>
</evidence>
<dbReference type="Gene3D" id="3.90.1440.10">
    <property type="entry name" value="SecA, preprotein cross-linking domain"/>
    <property type="match status" value="1"/>
</dbReference>
<dbReference type="InterPro" id="IPR014018">
    <property type="entry name" value="SecA_motor_DEAD"/>
</dbReference>
<evidence type="ECO:0000256" key="4">
    <source>
        <dbReference type="ARBA" id="ARBA00022840"/>
    </source>
</evidence>
<dbReference type="Pfam" id="PF07517">
    <property type="entry name" value="SecA_DEAD"/>
    <property type="match status" value="1"/>
</dbReference>
<proteinExistence type="predicted"/>
<keyword evidence="1" id="KW-0813">Transport</keyword>
<reference evidence="13" key="1">
    <citation type="submission" date="2021-10" db="EMBL/GenBank/DDBJ databases">
        <title>Tropical sea cucumber genome reveals ecological adaptation and Cuvierian tubules defense mechanism.</title>
        <authorList>
            <person name="Chen T."/>
        </authorList>
    </citation>
    <scope>NUCLEOTIDE SEQUENCE</scope>
    <source>
        <strain evidence="13">Nanhai2018</strain>
        <tissue evidence="13">Muscle</tissue>
    </source>
</reference>
<dbReference type="SMART" id="SM00957">
    <property type="entry name" value="SecA_DEAD"/>
    <property type="match status" value="1"/>
</dbReference>
<dbReference type="PROSITE" id="PS51194">
    <property type="entry name" value="HELICASE_CTER"/>
    <property type="match status" value="1"/>
</dbReference>
<keyword evidence="14" id="KW-1185">Reference proteome</keyword>
<evidence type="ECO:0000259" key="10">
    <source>
        <dbReference type="PROSITE" id="PS51192"/>
    </source>
</evidence>